<name>A0ABR6B7I2_9PSEU</name>
<dbReference type="Pfam" id="PF00069">
    <property type="entry name" value="Pkinase"/>
    <property type="match status" value="1"/>
</dbReference>
<dbReference type="CDD" id="cd14014">
    <property type="entry name" value="STKc_PknB_like"/>
    <property type="match status" value="1"/>
</dbReference>
<accession>A0ABR6B7I2</accession>
<dbReference type="PANTHER" id="PTHR24348">
    <property type="entry name" value="SERINE/THREONINE-PROTEIN KINASE UNC-51-RELATED"/>
    <property type="match status" value="1"/>
</dbReference>
<comment type="caution">
    <text evidence="2">The sequence shown here is derived from an EMBL/GenBank/DDBJ whole genome shotgun (WGS) entry which is preliminary data.</text>
</comment>
<dbReference type="PROSITE" id="PS00109">
    <property type="entry name" value="PROTEIN_KINASE_TYR"/>
    <property type="match status" value="1"/>
</dbReference>
<dbReference type="PROSITE" id="PS50011">
    <property type="entry name" value="PROTEIN_KINASE_DOM"/>
    <property type="match status" value="1"/>
</dbReference>
<reference evidence="2 3" key="1">
    <citation type="submission" date="2020-08" db="EMBL/GenBank/DDBJ databases">
        <title>Genomic Encyclopedia of Archaeal and Bacterial Type Strains, Phase II (KMG-II): from individual species to whole genera.</title>
        <authorList>
            <person name="Goeker M."/>
        </authorList>
    </citation>
    <scope>NUCLEOTIDE SEQUENCE [LARGE SCALE GENOMIC DNA]</scope>
    <source>
        <strain evidence="2 3">DSM 43850</strain>
    </source>
</reference>
<evidence type="ECO:0000313" key="3">
    <source>
        <dbReference type="Proteomes" id="UP000517916"/>
    </source>
</evidence>
<dbReference type="InterPro" id="IPR011009">
    <property type="entry name" value="Kinase-like_dom_sf"/>
</dbReference>
<dbReference type="InterPro" id="IPR008266">
    <property type="entry name" value="Tyr_kinase_AS"/>
</dbReference>
<gene>
    <name evidence="2" type="ORF">BC739_000026</name>
</gene>
<proteinExistence type="predicted"/>
<keyword evidence="2" id="KW-0418">Kinase</keyword>
<dbReference type="GO" id="GO:0004674">
    <property type="term" value="F:protein serine/threonine kinase activity"/>
    <property type="evidence" value="ECO:0007669"/>
    <property type="project" value="UniProtKB-EC"/>
</dbReference>
<dbReference type="RefSeq" id="WP_025359516.1">
    <property type="nucleotide sequence ID" value="NZ_BAAABQ010000010.1"/>
</dbReference>
<dbReference type="Gene3D" id="1.10.510.10">
    <property type="entry name" value="Transferase(Phosphotransferase) domain 1"/>
    <property type="match status" value="1"/>
</dbReference>
<dbReference type="SUPFAM" id="SSF56112">
    <property type="entry name" value="Protein kinase-like (PK-like)"/>
    <property type="match status" value="1"/>
</dbReference>
<dbReference type="EC" id="2.7.11.1" evidence="2"/>
<dbReference type="PANTHER" id="PTHR24348:SF68">
    <property type="entry name" value="SERINE_THREONINE-PROTEIN KINASE ATG1C"/>
    <property type="match status" value="1"/>
</dbReference>
<keyword evidence="2" id="KW-0808">Transferase</keyword>
<sequence>MSLLEIGQKISRNYTVERFLGQGAFAEVYRVKHRYLGRQAMKVFKRIGTVEEIEAMLGEAILLSKIGHPNIVRVFEADTVTTSAGQCGFFTMEYVAGGNLHRFLTSHYSGFVPVEVAVRILSQICEGLAVAHSEDPPIIHRDVTPQNVLIGDDTKGLRARVSDFGLAKRTDPLTLLASTKGTLAFKAPESLRDLRSDSCAGDVWAIGTIAYLVLTGKLPYEGADGPASFFGAPFLTKPQRPQEINPEIDDGLAEIVLHALEPDPAKRTPHAGAMADEFSQWRLLRGRTKQSERVHTFSRAPDPQVVPLDEARGRQLVGQALELGRQGSTLTEAIALLEQAFRAWPALRAEHERRLWLWRKGIVS</sequence>
<evidence type="ECO:0000313" key="2">
    <source>
        <dbReference type="EMBL" id="MBA8922829.1"/>
    </source>
</evidence>
<dbReference type="InterPro" id="IPR000719">
    <property type="entry name" value="Prot_kinase_dom"/>
</dbReference>
<feature type="domain" description="Protein kinase" evidence="1">
    <location>
        <begin position="14"/>
        <end position="279"/>
    </location>
</feature>
<evidence type="ECO:0000259" key="1">
    <source>
        <dbReference type="PROSITE" id="PS50011"/>
    </source>
</evidence>
<dbReference type="Proteomes" id="UP000517916">
    <property type="component" value="Unassembled WGS sequence"/>
</dbReference>
<organism evidence="2 3">
    <name type="scientific">Kutzneria viridogrisea</name>
    <dbReference type="NCBI Taxonomy" id="47990"/>
    <lineage>
        <taxon>Bacteria</taxon>
        <taxon>Bacillati</taxon>
        <taxon>Actinomycetota</taxon>
        <taxon>Actinomycetes</taxon>
        <taxon>Pseudonocardiales</taxon>
        <taxon>Pseudonocardiaceae</taxon>
        <taxon>Kutzneria</taxon>
    </lineage>
</organism>
<protein>
    <submittedName>
        <fullName evidence="2">Serine/threonine-protein kinase</fullName>
        <ecNumber evidence="2">2.7.11.1</ecNumber>
    </submittedName>
</protein>
<keyword evidence="3" id="KW-1185">Reference proteome</keyword>
<dbReference type="EMBL" id="JACJID010000001">
    <property type="protein sequence ID" value="MBA8922829.1"/>
    <property type="molecule type" value="Genomic_DNA"/>
</dbReference>
<dbReference type="InterPro" id="IPR045269">
    <property type="entry name" value="Atg1-like"/>
</dbReference>